<dbReference type="InterPro" id="IPR050493">
    <property type="entry name" value="FAD-dep_Monooxygenase_BioMet"/>
</dbReference>
<evidence type="ECO:0000256" key="1">
    <source>
        <dbReference type="ARBA" id="ARBA00023002"/>
    </source>
</evidence>
<dbReference type="EMBL" id="CAJNOI010004930">
    <property type="protein sequence ID" value="CAF1555994.1"/>
    <property type="molecule type" value="Genomic_DNA"/>
</dbReference>
<reference evidence="4" key="1">
    <citation type="submission" date="2021-02" db="EMBL/GenBank/DDBJ databases">
        <authorList>
            <person name="Nowell W R."/>
        </authorList>
    </citation>
    <scope>NUCLEOTIDE SEQUENCE</scope>
</reference>
<dbReference type="GO" id="GO:0071949">
    <property type="term" value="F:FAD binding"/>
    <property type="evidence" value="ECO:0007669"/>
    <property type="project" value="InterPro"/>
</dbReference>
<dbReference type="GO" id="GO:0004497">
    <property type="term" value="F:monooxygenase activity"/>
    <property type="evidence" value="ECO:0007669"/>
    <property type="project" value="UniProtKB-KW"/>
</dbReference>
<feature type="domain" description="FAD-binding" evidence="3">
    <location>
        <begin position="6"/>
        <end position="364"/>
    </location>
</feature>
<dbReference type="Pfam" id="PF01494">
    <property type="entry name" value="FAD_binding_3"/>
    <property type="match status" value="1"/>
</dbReference>
<evidence type="ECO:0000313" key="6">
    <source>
        <dbReference type="Proteomes" id="UP000663832"/>
    </source>
</evidence>
<sequence>MAIARSVAIIGGGIGGLTLANCLLRTGMSVSLYERSPCFIPTVGAGFSFQPNGQMCLAYMGFKDQTEKLVHPVYKWHLINDKGKVVNTTNNLSEYGKRFDFYEGGAIRAELIDILKEPLEKNHILHYSHKVIDIKQDIDGVEISFENALEQKPVRVDMLIGADGIHSKVVKQIFSQTAPPIYSKENVFYGIIDNIDQQTSLHPSIIQKNTLTQCLDYGEFISFRVGTRGQLMWAATYPSDVPPPSNNDSEWIEMNNQRELNRFLTLFPQTHPVHQCAAITDKRRLLHFGLFYRQHRNDNWHRNRVCLLGDSCHATLPYVGQGASMAIEDAIVLTLCLEKHNFQMESAFQDYYKIRFKRTKRVVDMSRYLGLFFHSQNPIVRAIRQRLAPKLMNSDMMIKIAERAMYDNCPIPLEYKRQFAK</sequence>
<keyword evidence="2" id="KW-0503">Monooxygenase</keyword>
<evidence type="ECO:0000259" key="3">
    <source>
        <dbReference type="Pfam" id="PF01494"/>
    </source>
</evidence>
<name>A0A815XDB4_9BILA</name>
<keyword evidence="1" id="KW-0560">Oxidoreductase</keyword>
<dbReference type="OrthoDB" id="417877at2759"/>
<accession>A0A815XDB4</accession>
<dbReference type="Proteomes" id="UP000663877">
    <property type="component" value="Unassembled WGS sequence"/>
</dbReference>
<organism evidence="4 7">
    <name type="scientific">Adineta steineri</name>
    <dbReference type="NCBI Taxonomy" id="433720"/>
    <lineage>
        <taxon>Eukaryota</taxon>
        <taxon>Metazoa</taxon>
        <taxon>Spiralia</taxon>
        <taxon>Gnathifera</taxon>
        <taxon>Rotifera</taxon>
        <taxon>Eurotatoria</taxon>
        <taxon>Bdelloidea</taxon>
        <taxon>Adinetida</taxon>
        <taxon>Adinetidae</taxon>
        <taxon>Adineta</taxon>
    </lineage>
</organism>
<dbReference type="PRINTS" id="PR00420">
    <property type="entry name" value="RNGMNOXGNASE"/>
</dbReference>
<evidence type="ECO:0000313" key="7">
    <source>
        <dbReference type="Proteomes" id="UP000663877"/>
    </source>
</evidence>
<dbReference type="Proteomes" id="UP000663832">
    <property type="component" value="Unassembled WGS sequence"/>
</dbReference>
<dbReference type="InterPro" id="IPR002938">
    <property type="entry name" value="FAD-bd"/>
</dbReference>
<dbReference type="PANTHER" id="PTHR13789">
    <property type="entry name" value="MONOOXYGENASE"/>
    <property type="match status" value="1"/>
</dbReference>
<evidence type="ECO:0000313" key="4">
    <source>
        <dbReference type="EMBL" id="CAF1555994.1"/>
    </source>
</evidence>
<proteinExistence type="predicted"/>
<dbReference type="InterPro" id="IPR036188">
    <property type="entry name" value="FAD/NAD-bd_sf"/>
</dbReference>
<gene>
    <name evidence="4" type="ORF">BJG266_LOCUS46591</name>
    <name evidence="5" type="ORF">QVE165_LOCUS63624</name>
</gene>
<dbReference type="EMBL" id="CAJNOM010005330">
    <property type="protein sequence ID" value="CAF1663009.1"/>
    <property type="molecule type" value="Genomic_DNA"/>
</dbReference>
<dbReference type="AlphaFoldDB" id="A0A815XDB4"/>
<evidence type="ECO:0000313" key="5">
    <source>
        <dbReference type="EMBL" id="CAF1663009.1"/>
    </source>
</evidence>
<dbReference type="PANTHER" id="PTHR13789:SF309">
    <property type="entry name" value="PUTATIVE (AFU_ORTHOLOGUE AFUA_6G14510)-RELATED"/>
    <property type="match status" value="1"/>
</dbReference>
<keyword evidence="6" id="KW-1185">Reference proteome</keyword>
<protein>
    <recommendedName>
        <fullName evidence="3">FAD-binding domain-containing protein</fullName>
    </recommendedName>
</protein>
<dbReference type="SUPFAM" id="SSF51905">
    <property type="entry name" value="FAD/NAD(P)-binding domain"/>
    <property type="match status" value="1"/>
</dbReference>
<dbReference type="Gene3D" id="3.50.50.60">
    <property type="entry name" value="FAD/NAD(P)-binding domain"/>
    <property type="match status" value="1"/>
</dbReference>
<comment type="caution">
    <text evidence="4">The sequence shown here is derived from an EMBL/GenBank/DDBJ whole genome shotgun (WGS) entry which is preliminary data.</text>
</comment>
<evidence type="ECO:0000256" key="2">
    <source>
        <dbReference type="ARBA" id="ARBA00023033"/>
    </source>
</evidence>